<dbReference type="AlphaFoldDB" id="A0AAV3ALI8"/>
<gene>
    <name evidence="1" type="ORF">GDO54_010360</name>
</gene>
<dbReference type="EMBL" id="DYDO01000004">
    <property type="protein sequence ID" value="DBA26058.1"/>
    <property type="molecule type" value="Genomic_DNA"/>
</dbReference>
<sequence>MECQVSLKSVQENQGKSTLAISTPNAIMGYAARFISSYHTGTGLSNQTGSRQLNGRLFWKVSAATFSIQIGEKYGHACSRHTQWMGLWSRPAQSSNH</sequence>
<protein>
    <submittedName>
        <fullName evidence="1">Uncharacterized protein</fullName>
    </submittedName>
</protein>
<reference evidence="1" key="1">
    <citation type="thesis" date="2020" institute="ProQuest LLC" country="789 East Eisenhower Parkway, Ann Arbor, MI, USA">
        <title>Comparative Genomics and Chromosome Evolution.</title>
        <authorList>
            <person name="Mudd A.B."/>
        </authorList>
    </citation>
    <scope>NUCLEOTIDE SEQUENCE</scope>
    <source>
        <strain evidence="1">1538</strain>
        <tissue evidence="1">Blood</tissue>
    </source>
</reference>
<proteinExistence type="predicted"/>
<keyword evidence="2" id="KW-1185">Reference proteome</keyword>
<organism evidence="1 2">
    <name type="scientific">Pyxicephalus adspersus</name>
    <name type="common">African bullfrog</name>
    <dbReference type="NCBI Taxonomy" id="30357"/>
    <lineage>
        <taxon>Eukaryota</taxon>
        <taxon>Metazoa</taxon>
        <taxon>Chordata</taxon>
        <taxon>Craniata</taxon>
        <taxon>Vertebrata</taxon>
        <taxon>Euteleostomi</taxon>
        <taxon>Amphibia</taxon>
        <taxon>Batrachia</taxon>
        <taxon>Anura</taxon>
        <taxon>Neobatrachia</taxon>
        <taxon>Ranoidea</taxon>
        <taxon>Pyxicephalidae</taxon>
        <taxon>Pyxicephalinae</taxon>
        <taxon>Pyxicephalus</taxon>
    </lineage>
</organism>
<name>A0AAV3ALI8_PYXAD</name>
<comment type="caution">
    <text evidence="1">The sequence shown here is derived from an EMBL/GenBank/DDBJ whole genome shotgun (WGS) entry which is preliminary data.</text>
</comment>
<dbReference type="Proteomes" id="UP001181693">
    <property type="component" value="Unassembled WGS sequence"/>
</dbReference>
<evidence type="ECO:0000313" key="1">
    <source>
        <dbReference type="EMBL" id="DBA26058.1"/>
    </source>
</evidence>
<accession>A0AAV3ALI8</accession>
<evidence type="ECO:0000313" key="2">
    <source>
        <dbReference type="Proteomes" id="UP001181693"/>
    </source>
</evidence>